<evidence type="ECO:0000313" key="3">
    <source>
        <dbReference type="Ensembl" id="ENSBTAP00000106130.1"/>
    </source>
</evidence>
<dbReference type="Proteomes" id="UP000009136">
    <property type="component" value="Chromosome 5"/>
</dbReference>
<reference evidence="3" key="3">
    <citation type="submission" date="2025-09" db="UniProtKB">
        <authorList>
            <consortium name="Ensembl"/>
        </authorList>
    </citation>
    <scope>IDENTIFICATION</scope>
    <source>
        <strain evidence="3">Hereford</strain>
    </source>
</reference>
<evidence type="ECO:0000256" key="1">
    <source>
        <dbReference type="SAM" id="MobiDB-lite"/>
    </source>
</evidence>
<proteinExistence type="evidence at protein level"/>
<keyword evidence="5" id="KW-1267">Proteomics identification</keyword>
<dbReference type="SMART" id="SM01407">
    <property type="entry name" value="NAC"/>
    <property type="match status" value="1"/>
</dbReference>
<dbReference type="PANTHER" id="PTHR21713">
    <property type="entry name" value="NASCENT POLYPEPTIDE ASSOCIATED COMPLEX ALPHA SUBUNIT-RELATED"/>
    <property type="match status" value="1"/>
</dbReference>
<dbReference type="Ensembl" id="ENSBTAT00000150885.1">
    <property type="protein sequence ID" value="ENSBTAP00000106130.1"/>
    <property type="gene ID" value="ENSBTAG00000010701.7"/>
</dbReference>
<dbReference type="InterPro" id="IPR044034">
    <property type="entry name" value="NAC-like_UBA"/>
</dbReference>
<dbReference type="Gene3D" id="1.10.8.10">
    <property type="entry name" value="DNA helicase RuvA subunit, C-terminal domain"/>
    <property type="match status" value="1"/>
</dbReference>
<evidence type="ECO:0007829" key="5">
    <source>
        <dbReference type="PeptideAtlas" id="A0ABI0NSR4"/>
    </source>
</evidence>
<dbReference type="InterPro" id="IPR002715">
    <property type="entry name" value="Nas_poly-pep-assoc_cplx_dom"/>
</dbReference>
<sequence length="252" mass="27643">MSVERSVNARFEFCLKYIATKPEGGSEKTFMVVFLLFSCAEVNEGNLQAMTSILTSPRPHGSGTESDSDESVPELEEQDSTQATTQQAQLAAAAEIDEEPVSKAKQSRSEKKARKAMSKLGLRQVTGVTRVTIRKSKNILFVITKPDVYKSPASDTYIVFGEAKIEDLSQQAQLAAAEKFKVQGEAVSNIQENTQTPTVQEESEEEEVDETGVEVKDIELVMSQANVSRAKAVRALKNNSNDIVNAIMELTM</sequence>
<feature type="region of interest" description="Disordered" evidence="1">
    <location>
        <begin position="53"/>
        <end position="118"/>
    </location>
</feature>
<evidence type="ECO:0000259" key="2">
    <source>
        <dbReference type="PROSITE" id="PS51151"/>
    </source>
</evidence>
<reference evidence="3" key="1">
    <citation type="submission" date="2018-03" db="EMBL/GenBank/DDBJ databases">
        <title>ARS-UCD1.2.</title>
        <authorList>
            <person name="Rosen B.D."/>
            <person name="Bickhart D.M."/>
            <person name="Koren S."/>
            <person name="Schnabel R.D."/>
            <person name="Hall R."/>
            <person name="Zimin A."/>
            <person name="Dreischer C."/>
            <person name="Schultheiss S."/>
            <person name="Schroeder S.G."/>
            <person name="Elsik C.G."/>
            <person name="Couldrey C."/>
            <person name="Liu G.E."/>
            <person name="Van Tassell C.P."/>
            <person name="Phillippy A.M."/>
            <person name="Smith T.P.L."/>
            <person name="Medrano J.F."/>
        </authorList>
    </citation>
    <scope>NUCLEOTIDE SEQUENCE [LARGE SCALE GENOMIC DNA]</scope>
    <source>
        <strain evidence="3">Hereford</strain>
    </source>
</reference>
<keyword evidence="4" id="KW-1185">Reference proteome</keyword>
<dbReference type="CDD" id="cd14415">
    <property type="entry name" value="UBA_NACA_NACP1"/>
    <property type="match status" value="1"/>
</dbReference>
<feature type="compositionally biased region" description="Low complexity" evidence="1">
    <location>
        <begin position="81"/>
        <end position="94"/>
    </location>
</feature>
<reference evidence="3" key="2">
    <citation type="submission" date="2025-08" db="UniProtKB">
        <authorList>
            <consortium name="Ensembl"/>
        </authorList>
    </citation>
    <scope>IDENTIFICATION</scope>
    <source>
        <strain evidence="3">Hereford</strain>
    </source>
</reference>
<gene>
    <name evidence="3" type="primary">NACA</name>
</gene>
<dbReference type="InterPro" id="IPR016641">
    <property type="entry name" value="EGD2/NACA0like"/>
</dbReference>
<dbReference type="GeneTree" id="ENSGT00440000033468"/>
<dbReference type="CDD" id="cd22054">
    <property type="entry name" value="NAC_NACA"/>
    <property type="match status" value="1"/>
</dbReference>
<feature type="domain" description="NAC-A/B" evidence="2">
    <location>
        <begin position="107"/>
        <end position="172"/>
    </location>
</feature>
<dbReference type="InterPro" id="IPR038187">
    <property type="entry name" value="NAC_A/B_dom_sf"/>
</dbReference>
<evidence type="ECO:0000313" key="4">
    <source>
        <dbReference type="Proteomes" id="UP000009136"/>
    </source>
</evidence>
<protein>
    <submittedName>
        <fullName evidence="3">Nascent polypeptide associated complex subunit alpha</fullName>
    </submittedName>
</protein>
<feature type="compositionally biased region" description="Acidic residues" evidence="1">
    <location>
        <begin position="66"/>
        <end position="79"/>
    </location>
</feature>
<dbReference type="Pfam" id="PF19026">
    <property type="entry name" value="UBA_HYPK"/>
    <property type="match status" value="1"/>
</dbReference>
<organism evidence="3 4">
    <name type="scientific">Bos taurus</name>
    <name type="common">Bovine</name>
    <dbReference type="NCBI Taxonomy" id="9913"/>
    <lineage>
        <taxon>Eukaryota</taxon>
        <taxon>Metazoa</taxon>
        <taxon>Chordata</taxon>
        <taxon>Craniata</taxon>
        <taxon>Vertebrata</taxon>
        <taxon>Euteleostomi</taxon>
        <taxon>Mammalia</taxon>
        <taxon>Eutheria</taxon>
        <taxon>Laurasiatheria</taxon>
        <taxon>Artiodactyla</taxon>
        <taxon>Ruminantia</taxon>
        <taxon>Pecora</taxon>
        <taxon>Bovidae</taxon>
        <taxon>Bovinae</taxon>
        <taxon>Bos</taxon>
    </lineage>
</organism>
<dbReference type="PROSITE" id="PS51151">
    <property type="entry name" value="NAC_AB"/>
    <property type="match status" value="1"/>
</dbReference>
<accession>A0ABI0NSR4</accession>
<dbReference type="Gene3D" id="2.20.70.30">
    <property type="entry name" value="Nascent polypeptide-associated complex domain"/>
    <property type="match status" value="1"/>
</dbReference>
<dbReference type="Pfam" id="PF01849">
    <property type="entry name" value="NAC"/>
    <property type="match status" value="1"/>
</dbReference>
<name>A0ABI0NSR4_BOVIN</name>